<dbReference type="InterPro" id="IPR036890">
    <property type="entry name" value="HATPase_C_sf"/>
</dbReference>
<dbReference type="Pfam" id="PF13581">
    <property type="entry name" value="HATPase_c_2"/>
    <property type="match status" value="1"/>
</dbReference>
<dbReference type="Gene3D" id="3.40.50.2300">
    <property type="match status" value="1"/>
</dbReference>
<dbReference type="CDD" id="cd16936">
    <property type="entry name" value="HATPase_RsbW-like"/>
    <property type="match status" value="1"/>
</dbReference>
<organism evidence="2 3">
    <name type="scientific">Thiomicrorhabdus immobilis</name>
    <dbReference type="NCBI Taxonomy" id="2791037"/>
    <lineage>
        <taxon>Bacteria</taxon>
        <taxon>Pseudomonadati</taxon>
        <taxon>Pseudomonadota</taxon>
        <taxon>Gammaproteobacteria</taxon>
        <taxon>Thiotrichales</taxon>
        <taxon>Piscirickettsiaceae</taxon>
        <taxon>Thiomicrorhabdus</taxon>
    </lineage>
</organism>
<proteinExistence type="predicted"/>
<sequence length="308" mass="34982">MPTPENILSQPSEQQLIVIGMSQTNRTDLQNLLHNRPFVLTFCETLSQAIKTLHQSSAFHHQAIILDESILNSHDFDEFQAYRENSSVNLIPLILQANCTQSAAIQKGVELGVFFYLIPPYDVSLFETVIHAALNSEEKHSELSQHLKNFNAAHPLLQEATFQLRTIQEAQALSSVLAYMTNDQKRIGVGLFELMLNAIEHGNLGIGYELKTQLINKSELQKEIQHRHDLPENQHKKVVVRVKRTAKYFEVIISDEGNGFDYENYLDYSENRATHSHGRGIMIANRLSFDSLEYRDSGSTVVCRCSIT</sequence>
<dbReference type="InterPro" id="IPR011006">
    <property type="entry name" value="CheY-like_superfamily"/>
</dbReference>
<dbReference type="SUPFAM" id="SSF55874">
    <property type="entry name" value="ATPase domain of HSP90 chaperone/DNA topoisomerase II/histidine kinase"/>
    <property type="match status" value="1"/>
</dbReference>
<dbReference type="Proteomes" id="UP001054820">
    <property type="component" value="Chromosome"/>
</dbReference>
<dbReference type="SUPFAM" id="SSF52172">
    <property type="entry name" value="CheY-like"/>
    <property type="match status" value="1"/>
</dbReference>
<dbReference type="EMBL" id="AP024202">
    <property type="protein sequence ID" value="BCN92456.1"/>
    <property type="molecule type" value="Genomic_DNA"/>
</dbReference>
<protein>
    <recommendedName>
        <fullName evidence="1">Histidine kinase/HSP90-like ATPase domain-containing protein</fullName>
    </recommendedName>
</protein>
<evidence type="ECO:0000313" key="3">
    <source>
        <dbReference type="Proteomes" id="UP001054820"/>
    </source>
</evidence>
<dbReference type="Gene3D" id="3.30.565.10">
    <property type="entry name" value="Histidine kinase-like ATPase, C-terminal domain"/>
    <property type="match status" value="1"/>
</dbReference>
<dbReference type="InterPro" id="IPR003594">
    <property type="entry name" value="HATPase_dom"/>
</dbReference>
<evidence type="ECO:0000313" key="2">
    <source>
        <dbReference type="EMBL" id="BCN92456.1"/>
    </source>
</evidence>
<feature type="domain" description="Histidine kinase/HSP90-like ATPase" evidence="1">
    <location>
        <begin position="227"/>
        <end position="302"/>
    </location>
</feature>
<reference evidence="2" key="1">
    <citation type="journal article" date="2022" name="Arch. Microbiol.">
        <title>Thiomicrorhabdus immobilis sp. nov., a mesophilic sulfur-oxidizing bacterium isolated from sediment of a brackish lake in northern Japan.</title>
        <authorList>
            <person name="Kojima H."/>
            <person name="Mochizuki J."/>
            <person name="Kanda M."/>
            <person name="Watanabe T."/>
            <person name="Fukui M."/>
        </authorList>
    </citation>
    <scope>NUCLEOTIDE SEQUENCE</scope>
    <source>
        <strain evidence="2">Am19</strain>
    </source>
</reference>
<accession>A0ABN6CU39</accession>
<name>A0ABN6CU39_9GAMM</name>
<evidence type="ECO:0000259" key="1">
    <source>
        <dbReference type="Pfam" id="PF13581"/>
    </source>
</evidence>
<keyword evidence="3" id="KW-1185">Reference proteome</keyword>
<gene>
    <name evidence="2" type="ORF">THMIRHAM_02410</name>
</gene>